<protein>
    <submittedName>
        <fullName evidence="1">Uncharacterized protein</fullName>
    </submittedName>
</protein>
<organism evidence="1">
    <name type="scientific">Sylvanvirus sp</name>
    <dbReference type="NCBI Taxonomy" id="2487774"/>
    <lineage>
        <taxon>Viruses</taxon>
    </lineage>
</organism>
<proteinExistence type="predicted"/>
<gene>
    <name evidence="1" type="ORF">Sylvanvirus2_39</name>
</gene>
<dbReference type="EMBL" id="MK072508">
    <property type="protein sequence ID" value="AYV86543.1"/>
    <property type="molecule type" value="Genomic_DNA"/>
</dbReference>
<reference evidence="1" key="1">
    <citation type="submission" date="2018-10" db="EMBL/GenBank/DDBJ databases">
        <title>Hidden diversity of soil giant viruses.</title>
        <authorList>
            <person name="Schulz F."/>
            <person name="Alteio L."/>
            <person name="Goudeau D."/>
            <person name="Ryan E.M."/>
            <person name="Malmstrom R.R."/>
            <person name="Blanchard J."/>
            <person name="Woyke T."/>
        </authorList>
    </citation>
    <scope>NUCLEOTIDE SEQUENCE</scope>
    <source>
        <strain evidence="1">SYV1</strain>
    </source>
</reference>
<name>A0A3G5AK60_9VIRU</name>
<evidence type="ECO:0000313" key="1">
    <source>
        <dbReference type="EMBL" id="AYV86543.1"/>
    </source>
</evidence>
<accession>A0A3G5AK60</accession>
<sequence length="87" mass="9983">MCKHCVEPQLVLWTKIAQLAMDIISSSVDHSSFREDLEEILEMAWYRQQLLDSQTMSTSIVEDHYSFIGSIATTLESIRSEKIGHSH</sequence>